<evidence type="ECO:0000313" key="6">
    <source>
        <dbReference type="Proteomes" id="UP001307889"/>
    </source>
</evidence>
<protein>
    <submittedName>
        <fullName evidence="5">Translation initiation factor IF-3, C-terminal domain</fullName>
    </submittedName>
</protein>
<feature type="compositionally biased region" description="Basic and acidic residues" evidence="4">
    <location>
        <begin position="66"/>
        <end position="82"/>
    </location>
</feature>
<comment type="similarity">
    <text evidence="1">Belongs to the IF-3 family.</text>
</comment>
<evidence type="ECO:0000313" key="5">
    <source>
        <dbReference type="EMBL" id="BET03019.1"/>
    </source>
</evidence>
<dbReference type="PANTHER" id="PTHR10938:SF0">
    <property type="entry name" value="TRANSLATION INITIATION FACTOR IF-3, MITOCHONDRIAL"/>
    <property type="match status" value="1"/>
</dbReference>
<keyword evidence="3" id="KW-0648">Protein biosynthesis</keyword>
<dbReference type="GO" id="GO:0003743">
    <property type="term" value="F:translation initiation factor activity"/>
    <property type="evidence" value="ECO:0007669"/>
    <property type="project" value="UniProtKB-KW"/>
</dbReference>
<gene>
    <name evidence="5" type="ORF">NTJ_15837</name>
</gene>
<organism evidence="5 6">
    <name type="scientific">Nesidiocoris tenuis</name>
    <dbReference type="NCBI Taxonomy" id="355587"/>
    <lineage>
        <taxon>Eukaryota</taxon>
        <taxon>Metazoa</taxon>
        <taxon>Ecdysozoa</taxon>
        <taxon>Arthropoda</taxon>
        <taxon>Hexapoda</taxon>
        <taxon>Insecta</taxon>
        <taxon>Pterygota</taxon>
        <taxon>Neoptera</taxon>
        <taxon>Paraneoptera</taxon>
        <taxon>Hemiptera</taxon>
        <taxon>Heteroptera</taxon>
        <taxon>Panheteroptera</taxon>
        <taxon>Cimicomorpha</taxon>
        <taxon>Miridae</taxon>
        <taxon>Dicyphina</taxon>
        <taxon>Nesidiocoris</taxon>
    </lineage>
</organism>
<accession>A0ABN7BF73</accession>
<evidence type="ECO:0000256" key="2">
    <source>
        <dbReference type="ARBA" id="ARBA00022540"/>
    </source>
</evidence>
<dbReference type="InterPro" id="IPR036788">
    <property type="entry name" value="T_IF-3_C_sf"/>
</dbReference>
<evidence type="ECO:0000256" key="3">
    <source>
        <dbReference type="ARBA" id="ARBA00022917"/>
    </source>
</evidence>
<evidence type="ECO:0000256" key="1">
    <source>
        <dbReference type="ARBA" id="ARBA00005439"/>
    </source>
</evidence>
<feature type="region of interest" description="Disordered" evidence="4">
    <location>
        <begin position="60"/>
        <end position="82"/>
    </location>
</feature>
<dbReference type="PANTHER" id="PTHR10938">
    <property type="entry name" value="TRANSLATION INITIATION FACTOR IF-3"/>
    <property type="match status" value="1"/>
</dbReference>
<reference evidence="5 6" key="1">
    <citation type="submission" date="2023-09" db="EMBL/GenBank/DDBJ databases">
        <title>Nesidiocoris tenuis whole genome shotgun sequence.</title>
        <authorList>
            <person name="Shibata T."/>
            <person name="Shimoda M."/>
            <person name="Kobayashi T."/>
            <person name="Uehara T."/>
        </authorList>
    </citation>
    <scope>NUCLEOTIDE SEQUENCE [LARGE SCALE GENOMIC DNA]</scope>
    <source>
        <strain evidence="5 6">Japan</strain>
    </source>
</reference>
<dbReference type="InterPro" id="IPR001288">
    <property type="entry name" value="Translation_initiation_fac_3"/>
</dbReference>
<name>A0ABN7BF73_9HEMI</name>
<keyword evidence="6" id="KW-1185">Reference proteome</keyword>
<proteinExistence type="inferred from homology"/>
<evidence type="ECO:0000256" key="4">
    <source>
        <dbReference type="SAM" id="MobiDB-lite"/>
    </source>
</evidence>
<sequence>MSVSLLGLRNSKTVGGTSQNLRFLIGRILFSSGCYCPFVRESVVQPKSIVIGTCRFKTATPPTADKPQRKTPEQIEAEERKKAKREETHIALIQLDKTIVHTTLEDAKKLSNRRSLNLVKVADYDRKRDSPVYKLLTGAQFRAEELNLTRTKGKDDQQKGAYKGEKLVQINAKIGQHDLDSKINNILSWLKKNYQIRITITSSDQRSLAESVFKKIETGVSDNGRILQKRETPSDIKFQVIPPKAASAAKAPAETTQVDPTQ</sequence>
<dbReference type="EMBL" id="AP028923">
    <property type="protein sequence ID" value="BET03019.1"/>
    <property type="molecule type" value="Genomic_DNA"/>
</dbReference>
<dbReference type="Gene3D" id="3.30.110.10">
    <property type="entry name" value="Translation initiation factor 3 (IF-3), C-terminal domain"/>
    <property type="match status" value="1"/>
</dbReference>
<dbReference type="Proteomes" id="UP001307889">
    <property type="component" value="Chromosome 15"/>
</dbReference>
<keyword evidence="2 5" id="KW-0396">Initiation factor</keyword>
<dbReference type="SUPFAM" id="SSF55200">
    <property type="entry name" value="Translation initiation factor IF3, C-terminal domain"/>
    <property type="match status" value="1"/>
</dbReference>